<evidence type="ECO:0000256" key="8">
    <source>
        <dbReference type="ARBA" id="ARBA00040444"/>
    </source>
</evidence>
<comment type="similarity">
    <text evidence="3">Belongs to the exportin family.</text>
</comment>
<organism evidence="10 11">
    <name type="scientific">Coptotermes formosanus</name>
    <name type="common">Formosan subterranean termite</name>
    <dbReference type="NCBI Taxonomy" id="36987"/>
    <lineage>
        <taxon>Eukaryota</taxon>
        <taxon>Metazoa</taxon>
        <taxon>Ecdysozoa</taxon>
        <taxon>Arthropoda</taxon>
        <taxon>Hexapoda</taxon>
        <taxon>Insecta</taxon>
        <taxon>Pterygota</taxon>
        <taxon>Neoptera</taxon>
        <taxon>Polyneoptera</taxon>
        <taxon>Dictyoptera</taxon>
        <taxon>Blattodea</taxon>
        <taxon>Blattoidea</taxon>
        <taxon>Termitoidae</taxon>
        <taxon>Rhinotermitidae</taxon>
        <taxon>Coptotermes</taxon>
    </lineage>
</organism>
<sequence length="1071" mass="121177">EADLISLRQYLLQYVIQKQLQPFVRERILQVIAIMVKRGSVEDFGTHRGQILTEVEHLILSGDPPRQILGCNIITALMQEYATTVKSSDVGLTWETHFKAKKQFEVTDLKRIFQFCVQALGELSKLVPPHSDEVLALLKHLLSIAEGVLSWGFISAYHILYSLLYPCYLLLQSSLPKRLIGVFETVYEADQSPALRLGTHWKEVILDPSVVSLFFTIHWKVRENPQLAHHSLNCLVQLASLNGTVFADKDVRVQYLANYMQNFLNLVTSVDILDREALGISNVVRKAVLFFPPPLLVCMPSELLQSFLEQLTQLTCRFAEGAAQEESVCAEDRLYMEAFDHMLEAWISVLNDSQVFPKDFCKQSSMQIFNTYLKCHLSPPDGSRGQGRELDAEEIDETEDDDRTKFKDQLQTIGSFGRQVPGHSLPLLAKLLEDRTSRLQGQLQRMHSQTMNISDTNILDCLFEDIHWLVLIAGHVVSMDSEGETALIPSEIMQYSIQQASSGRVNVGTTLKLLASPTHQLLDIPGADESSDHIVRLVASVFRLCEVEKRAVEVKLGHLLSPEVGCTIMWFLRRWSLSYLLPVETYYSEMSMALLAAFGKDTEGATWTVNFLLSKVESNLCSFSSEPGLVKDTVRLFIALVDMKEKGSVVLKSEGLWNILQLQSKMERGALPGAAKRGLFKALILVGAAVDDVQSRGEYWVQVLKPLQDRFKSIICQENFNRIFHEENIKIEIIDILESFIGVAQGSQVLTVQSLFQFLYPMLSEFATLVGVYHNYQQVVELILELYCECARSMLCYLSQGDSRRIYEACLQTIQTYARCNTGRLSLESAAEEDTFHDILLLMELLTNLLSKDFIDLSPPDNSDGEQQTVTAADVCLYGLNIIMPLMTVDLLKFPSLCMQYFKMITFVCEIYPDKVCQLPVDLLKNLLNSIELGLTTFGQDVIVLCTDFIQVLGSHVYCNSLQNTPVYEALRPLLKLLMNLILSNQINSDLLPNTSSALFVLICCYQDDYQRLVQGLLASQQDQLVAERLAKAFTELTLNIALNTKRQNRMKFRENFEKFIVNVHGFLLVK</sequence>
<keyword evidence="5" id="KW-0963">Cytoplasm</keyword>
<keyword evidence="4" id="KW-0813">Transport</keyword>
<reference evidence="11" key="1">
    <citation type="submission" date="2020-01" db="EMBL/GenBank/DDBJ databases">
        <title>Draft genome sequence of the Termite Coptotermes fromosanus.</title>
        <authorList>
            <person name="Itakura S."/>
            <person name="Yosikawa Y."/>
            <person name="Umezawa K."/>
        </authorList>
    </citation>
    <scope>NUCLEOTIDE SEQUENCE [LARGE SCALE GENOMIC DNA]</scope>
</reference>
<feature type="non-terminal residue" evidence="10">
    <location>
        <position position="1"/>
    </location>
</feature>
<proteinExistence type="inferred from homology"/>
<dbReference type="AlphaFoldDB" id="A0A6L2PBM9"/>
<keyword evidence="11" id="KW-1185">Reference proteome</keyword>
<protein>
    <recommendedName>
        <fullName evidence="8">Exportin-4</fullName>
    </recommendedName>
</protein>
<feature type="region of interest" description="Disordered" evidence="9">
    <location>
        <begin position="380"/>
        <end position="401"/>
    </location>
</feature>
<dbReference type="InterPro" id="IPR016024">
    <property type="entry name" value="ARM-type_fold"/>
</dbReference>
<keyword evidence="7" id="KW-0539">Nucleus</keyword>
<name>A0A6L2PBM9_COPFO</name>
<evidence type="ECO:0000256" key="7">
    <source>
        <dbReference type="ARBA" id="ARBA00023242"/>
    </source>
</evidence>
<dbReference type="InterPro" id="IPR011989">
    <property type="entry name" value="ARM-like"/>
</dbReference>
<evidence type="ECO:0000313" key="11">
    <source>
        <dbReference type="Proteomes" id="UP000502823"/>
    </source>
</evidence>
<keyword evidence="6" id="KW-0653">Protein transport</keyword>
<dbReference type="GO" id="GO:0005049">
    <property type="term" value="F:nuclear export signal receptor activity"/>
    <property type="evidence" value="ECO:0007669"/>
    <property type="project" value="InterPro"/>
</dbReference>
<feature type="compositionally biased region" description="Acidic residues" evidence="9">
    <location>
        <begin position="391"/>
        <end position="401"/>
    </location>
</feature>
<evidence type="ECO:0000256" key="1">
    <source>
        <dbReference type="ARBA" id="ARBA00004123"/>
    </source>
</evidence>
<dbReference type="PANTHER" id="PTHR12596">
    <property type="entry name" value="EXPORTIN 4,7-RELATED"/>
    <property type="match status" value="1"/>
</dbReference>
<evidence type="ECO:0000256" key="3">
    <source>
        <dbReference type="ARBA" id="ARBA00009466"/>
    </source>
</evidence>
<dbReference type="InParanoid" id="A0A6L2PBM9"/>
<accession>A0A6L2PBM9</accession>
<evidence type="ECO:0000313" key="10">
    <source>
        <dbReference type="EMBL" id="GFG29909.1"/>
    </source>
</evidence>
<comment type="subcellular location">
    <subcellularLocation>
        <location evidence="2">Cytoplasm</location>
    </subcellularLocation>
    <subcellularLocation>
        <location evidence="1">Nucleus</location>
    </subcellularLocation>
</comment>
<gene>
    <name evidence="10" type="ORF">Cfor_09927</name>
</gene>
<evidence type="ECO:0000256" key="5">
    <source>
        <dbReference type="ARBA" id="ARBA00022490"/>
    </source>
</evidence>
<dbReference type="Proteomes" id="UP000502823">
    <property type="component" value="Unassembled WGS sequence"/>
</dbReference>
<evidence type="ECO:0000256" key="2">
    <source>
        <dbReference type="ARBA" id="ARBA00004496"/>
    </source>
</evidence>
<dbReference type="EMBL" id="BLKM01000181">
    <property type="protein sequence ID" value="GFG29909.1"/>
    <property type="molecule type" value="Genomic_DNA"/>
</dbReference>
<evidence type="ECO:0000256" key="4">
    <source>
        <dbReference type="ARBA" id="ARBA00022448"/>
    </source>
</evidence>
<dbReference type="OrthoDB" id="5548448at2759"/>
<evidence type="ECO:0000256" key="6">
    <source>
        <dbReference type="ARBA" id="ARBA00022927"/>
    </source>
</evidence>
<dbReference type="Gene3D" id="1.25.10.10">
    <property type="entry name" value="Leucine-rich Repeat Variant"/>
    <property type="match status" value="2"/>
</dbReference>
<dbReference type="GO" id="GO:0005737">
    <property type="term" value="C:cytoplasm"/>
    <property type="evidence" value="ECO:0007669"/>
    <property type="project" value="UniProtKB-SubCell"/>
</dbReference>
<dbReference type="GO" id="GO:0005643">
    <property type="term" value="C:nuclear pore"/>
    <property type="evidence" value="ECO:0007669"/>
    <property type="project" value="TreeGrafter"/>
</dbReference>
<comment type="caution">
    <text evidence="10">The sequence shown here is derived from an EMBL/GenBank/DDBJ whole genome shotgun (WGS) entry which is preliminary data.</text>
</comment>
<dbReference type="SUPFAM" id="SSF48371">
    <property type="entry name" value="ARM repeat"/>
    <property type="match status" value="1"/>
</dbReference>
<dbReference type="PANTHER" id="PTHR12596:SF1">
    <property type="entry name" value="EXPORTIN-4"/>
    <property type="match status" value="1"/>
</dbReference>
<evidence type="ECO:0000256" key="9">
    <source>
        <dbReference type="SAM" id="MobiDB-lite"/>
    </source>
</evidence>
<dbReference type="InterPro" id="IPR044189">
    <property type="entry name" value="XPO4/7-like"/>
</dbReference>
<dbReference type="GO" id="GO:0006611">
    <property type="term" value="P:protein export from nucleus"/>
    <property type="evidence" value="ECO:0007669"/>
    <property type="project" value="TreeGrafter"/>
</dbReference>